<dbReference type="PATRIC" id="fig|400092.3.peg.129"/>
<sequence>MERHPIAGFCLEPDQQCLEAFEPSMGLLHHASSLVELLVKVHIASKAVPFLGLKAILASLGAGEQINFI</sequence>
<dbReference type="EMBL" id="CP009621">
    <property type="protein sequence ID" value="AKD01905.1"/>
    <property type="molecule type" value="Genomic_DNA"/>
</dbReference>
<evidence type="ECO:0000313" key="1">
    <source>
        <dbReference type="EMBL" id="AKD01905.1"/>
    </source>
</evidence>
<keyword evidence="2" id="KW-1185">Reference proteome</keyword>
<dbReference type="KEGG" id="pko:PKOR_00535"/>
<name>A0A0E3ZDV6_9BACT</name>
<proteinExistence type="predicted"/>
<dbReference type="HOGENOM" id="CLU_2772382_0_0_10"/>
<protein>
    <submittedName>
        <fullName evidence="1">Uncharacterized protein</fullName>
    </submittedName>
</protein>
<dbReference type="Proteomes" id="UP000033109">
    <property type="component" value="Chromosome"/>
</dbReference>
<organism evidence="1 2">
    <name type="scientific">Pontibacter korlensis</name>
    <dbReference type="NCBI Taxonomy" id="400092"/>
    <lineage>
        <taxon>Bacteria</taxon>
        <taxon>Pseudomonadati</taxon>
        <taxon>Bacteroidota</taxon>
        <taxon>Cytophagia</taxon>
        <taxon>Cytophagales</taxon>
        <taxon>Hymenobacteraceae</taxon>
        <taxon>Pontibacter</taxon>
    </lineage>
</organism>
<gene>
    <name evidence="1" type="ORF">PKOR_00535</name>
</gene>
<accession>A0A0E3ZDV6</accession>
<reference evidence="1 2" key="1">
    <citation type="journal article" date="2015" name="Sci. Rep.">
        <title>Unraveling adaptation of Pontibacter korlensis to radiation and infertility in desert through complete genome and comparative transcriptomic analysis.</title>
        <authorList>
            <person name="Dai J."/>
            <person name="Dai W."/>
            <person name="Qiu C."/>
            <person name="Yang Z."/>
            <person name="Zhang Y."/>
            <person name="Zhou M."/>
            <person name="Zhang L."/>
            <person name="Fang C."/>
            <person name="Gao Q."/>
            <person name="Yang Q."/>
            <person name="Li X."/>
            <person name="Wang Z."/>
            <person name="Wang Z."/>
            <person name="Jia Z."/>
            <person name="Chen X."/>
        </authorList>
    </citation>
    <scope>NUCLEOTIDE SEQUENCE [LARGE SCALE GENOMIC DNA]</scope>
    <source>
        <strain evidence="1 2">X14-1T</strain>
    </source>
</reference>
<dbReference type="AlphaFoldDB" id="A0A0E3ZDV6"/>
<evidence type="ECO:0000313" key="2">
    <source>
        <dbReference type="Proteomes" id="UP000033109"/>
    </source>
</evidence>